<comment type="similarity">
    <text evidence="2 9">Belongs to the GOSR1 family.</text>
</comment>
<keyword evidence="12" id="KW-1185">Reference proteome</keyword>
<dbReference type="GO" id="GO:0006906">
    <property type="term" value="P:vesicle fusion"/>
    <property type="evidence" value="ECO:0007669"/>
    <property type="project" value="TreeGrafter"/>
</dbReference>
<dbReference type="GO" id="GO:0006888">
    <property type="term" value="P:endoplasmic reticulum to Golgi vesicle-mediated transport"/>
    <property type="evidence" value="ECO:0007669"/>
    <property type="project" value="InterPro"/>
</dbReference>
<evidence type="ECO:0000256" key="5">
    <source>
        <dbReference type="ARBA" id="ARBA00022927"/>
    </source>
</evidence>
<evidence type="ECO:0000256" key="2">
    <source>
        <dbReference type="ARBA" id="ARBA00008473"/>
    </source>
</evidence>
<dbReference type="PANTHER" id="PTHR21094:SF2">
    <property type="entry name" value="GOLGI SNAP RECEPTOR COMPLEX MEMBER 1"/>
    <property type="match status" value="1"/>
</dbReference>
<evidence type="ECO:0000256" key="8">
    <source>
        <dbReference type="ARBA" id="ARBA00023136"/>
    </source>
</evidence>
<evidence type="ECO:0000256" key="4">
    <source>
        <dbReference type="ARBA" id="ARBA00022692"/>
    </source>
</evidence>
<dbReference type="GO" id="GO:0015031">
    <property type="term" value="P:protein transport"/>
    <property type="evidence" value="ECO:0007669"/>
    <property type="project" value="UniProtKB-KW"/>
</dbReference>
<dbReference type="GO" id="GO:0000139">
    <property type="term" value="C:Golgi membrane"/>
    <property type="evidence" value="ECO:0007669"/>
    <property type="project" value="UniProtKB-SubCell"/>
</dbReference>
<keyword evidence="8 9" id="KW-0472">Membrane</keyword>
<evidence type="ECO:0000256" key="3">
    <source>
        <dbReference type="ARBA" id="ARBA00022448"/>
    </source>
</evidence>
<dbReference type="AlphaFoldDB" id="A0AAF0ESF5"/>
<dbReference type="Pfam" id="PF12352">
    <property type="entry name" value="V-SNARE_C"/>
    <property type="match status" value="1"/>
</dbReference>
<evidence type="ECO:0000256" key="1">
    <source>
        <dbReference type="ARBA" id="ARBA00004409"/>
    </source>
</evidence>
<evidence type="ECO:0000313" key="11">
    <source>
        <dbReference type="EMBL" id="WFD36153.1"/>
    </source>
</evidence>
<comment type="subunit">
    <text evidence="9">Component of several multiprotein Golgi SNARE complexes.</text>
</comment>
<dbReference type="GO" id="GO:0031201">
    <property type="term" value="C:SNARE complex"/>
    <property type="evidence" value="ECO:0007669"/>
    <property type="project" value="TreeGrafter"/>
</dbReference>
<evidence type="ECO:0000256" key="6">
    <source>
        <dbReference type="ARBA" id="ARBA00022989"/>
    </source>
</evidence>
<dbReference type="GO" id="GO:0048219">
    <property type="term" value="P:inter-Golgi cisterna vesicle-mediated transport"/>
    <property type="evidence" value="ECO:0007669"/>
    <property type="project" value="TreeGrafter"/>
</dbReference>
<dbReference type="GO" id="GO:0005801">
    <property type="term" value="C:cis-Golgi network"/>
    <property type="evidence" value="ECO:0007669"/>
    <property type="project" value="InterPro"/>
</dbReference>
<comment type="subcellular location">
    <subcellularLocation>
        <location evidence="1">Golgi apparatus membrane</location>
        <topology evidence="1">Single-pass type IV membrane protein</topology>
    </subcellularLocation>
</comment>
<accession>A0AAF0ESF5</accession>
<feature type="transmembrane region" description="Helical" evidence="10">
    <location>
        <begin position="206"/>
        <end position="224"/>
    </location>
</feature>
<comment type="function">
    <text evidence="9">Involved in transport from the ER to the Golgi apparatus as well as in intra-Golgi transport. It belongs to a super-family of proteins called t-SNAREs or soluble NSF (N-ethylmaleimide-sensitive factor) attachment protein receptor.</text>
</comment>
<sequence length="225" mass="25306">MWDDHARRARLLQSRLDARLAAYAQCAADTTDTYGHVAVDMTGNDHATLESEIEALLQEYAQVGAALATTLGDPLLPPSASQQHTVERHRELLAEFQREFYRARTGVHQALDRKRLLGTVKEDINAYRAAHASETQAYLAERGHIDNSHRMIDETLDQAYATRAEFRAQQDQLGNITRRMAGAAAQIPGMDRLITMITRRRRRDTVIIAVVIGICVTILLWTGMR</sequence>
<keyword evidence="5 9" id="KW-0653">Protein transport</keyword>
<dbReference type="EMBL" id="CP119880">
    <property type="protein sequence ID" value="WFD36153.1"/>
    <property type="molecule type" value="Genomic_DNA"/>
</dbReference>
<keyword evidence="3 9" id="KW-0813">Transport</keyword>
<organism evidence="11 12">
    <name type="scientific">Malassezia cuniculi</name>
    <dbReference type="NCBI Taxonomy" id="948313"/>
    <lineage>
        <taxon>Eukaryota</taxon>
        <taxon>Fungi</taxon>
        <taxon>Dikarya</taxon>
        <taxon>Basidiomycota</taxon>
        <taxon>Ustilaginomycotina</taxon>
        <taxon>Malasseziomycetes</taxon>
        <taxon>Malasseziales</taxon>
        <taxon>Malasseziaceae</taxon>
        <taxon>Malassezia</taxon>
    </lineage>
</organism>
<keyword evidence="4 10" id="KW-0812">Transmembrane</keyword>
<dbReference type="InterPro" id="IPR023601">
    <property type="entry name" value="Golgi_SNAP_su1"/>
</dbReference>
<keyword evidence="7 9" id="KW-0333">Golgi apparatus</keyword>
<dbReference type="Proteomes" id="UP001219933">
    <property type="component" value="Chromosome 4"/>
</dbReference>
<evidence type="ECO:0000256" key="10">
    <source>
        <dbReference type="SAM" id="Phobius"/>
    </source>
</evidence>
<dbReference type="GO" id="GO:0005484">
    <property type="term" value="F:SNAP receptor activity"/>
    <property type="evidence" value="ECO:0007669"/>
    <property type="project" value="TreeGrafter"/>
</dbReference>
<evidence type="ECO:0000256" key="9">
    <source>
        <dbReference type="PIRNR" id="PIRNR027109"/>
    </source>
</evidence>
<dbReference type="SUPFAM" id="SSF58038">
    <property type="entry name" value="SNARE fusion complex"/>
    <property type="match status" value="1"/>
</dbReference>
<keyword evidence="9" id="KW-0931">ER-Golgi transport</keyword>
<dbReference type="GO" id="GO:0005797">
    <property type="term" value="C:Golgi medial cisterna"/>
    <property type="evidence" value="ECO:0007669"/>
    <property type="project" value="TreeGrafter"/>
</dbReference>
<dbReference type="PIRSF" id="PIRSF027109">
    <property type="entry name" value="Golgi_SNARE"/>
    <property type="match status" value="1"/>
</dbReference>
<reference evidence="11" key="1">
    <citation type="submission" date="2023-03" db="EMBL/GenBank/DDBJ databases">
        <title>Mating type loci evolution in Malassezia.</title>
        <authorList>
            <person name="Coelho M.A."/>
        </authorList>
    </citation>
    <scope>NUCLEOTIDE SEQUENCE</scope>
    <source>
        <strain evidence="11">CBS 11721</strain>
    </source>
</reference>
<proteinExistence type="inferred from homology"/>
<evidence type="ECO:0000256" key="7">
    <source>
        <dbReference type="ARBA" id="ARBA00023034"/>
    </source>
</evidence>
<protein>
    <recommendedName>
        <fullName evidence="9">Golgi SNAP receptor complex member 1</fullName>
    </recommendedName>
</protein>
<gene>
    <name evidence="11" type="primary">GOS1</name>
    <name evidence="11" type="ORF">MCUN1_003029</name>
</gene>
<keyword evidence="6 10" id="KW-1133">Transmembrane helix</keyword>
<name>A0AAF0ESF5_9BASI</name>
<evidence type="ECO:0000313" key="12">
    <source>
        <dbReference type="Proteomes" id="UP001219933"/>
    </source>
</evidence>
<dbReference type="PANTHER" id="PTHR21094">
    <property type="entry name" value="GOS-28 SNARE- RELATED"/>
    <property type="match status" value="1"/>
</dbReference>